<protein>
    <recommendedName>
        <fullName evidence="2">Integrase catalytic domain-containing protein</fullName>
    </recommendedName>
</protein>
<keyword evidence="4" id="KW-1185">Reference proteome</keyword>
<accession>A0A9Q3GRX9</accession>
<dbReference type="AlphaFoldDB" id="A0A9Q3GRX9"/>
<dbReference type="GO" id="GO:0005634">
    <property type="term" value="C:nucleus"/>
    <property type="evidence" value="ECO:0007669"/>
    <property type="project" value="UniProtKB-ARBA"/>
</dbReference>
<comment type="caution">
    <text evidence="3">The sequence shown here is derived from an EMBL/GenBank/DDBJ whole genome shotgun (WGS) entry which is preliminary data.</text>
</comment>
<keyword evidence="1" id="KW-0694">RNA-binding</keyword>
<dbReference type="GO" id="GO:0015074">
    <property type="term" value="P:DNA integration"/>
    <property type="evidence" value="ECO:0007669"/>
    <property type="project" value="InterPro"/>
</dbReference>
<dbReference type="Gene3D" id="3.30.420.10">
    <property type="entry name" value="Ribonuclease H-like superfamily/Ribonuclease H"/>
    <property type="match status" value="1"/>
</dbReference>
<dbReference type="PANTHER" id="PTHR37984:SF5">
    <property type="entry name" value="PROTEIN NYNRIN-LIKE"/>
    <property type="match status" value="1"/>
</dbReference>
<dbReference type="PANTHER" id="PTHR37984">
    <property type="entry name" value="PROTEIN CBG26694"/>
    <property type="match status" value="1"/>
</dbReference>
<evidence type="ECO:0000259" key="2">
    <source>
        <dbReference type="PROSITE" id="PS50994"/>
    </source>
</evidence>
<evidence type="ECO:0000313" key="3">
    <source>
        <dbReference type="EMBL" id="MBW0477671.1"/>
    </source>
</evidence>
<proteinExistence type="predicted"/>
<dbReference type="SUPFAM" id="SSF53098">
    <property type="entry name" value="Ribonuclease H-like"/>
    <property type="match status" value="1"/>
</dbReference>
<dbReference type="InterPro" id="IPR012337">
    <property type="entry name" value="RNaseH-like_sf"/>
</dbReference>
<organism evidence="3 4">
    <name type="scientific">Austropuccinia psidii MF-1</name>
    <dbReference type="NCBI Taxonomy" id="1389203"/>
    <lineage>
        <taxon>Eukaryota</taxon>
        <taxon>Fungi</taxon>
        <taxon>Dikarya</taxon>
        <taxon>Basidiomycota</taxon>
        <taxon>Pucciniomycotina</taxon>
        <taxon>Pucciniomycetes</taxon>
        <taxon>Pucciniales</taxon>
        <taxon>Sphaerophragmiaceae</taxon>
        <taxon>Austropuccinia</taxon>
    </lineage>
</organism>
<dbReference type="InterPro" id="IPR001584">
    <property type="entry name" value="Integrase_cat-core"/>
</dbReference>
<reference evidence="3" key="1">
    <citation type="submission" date="2021-03" db="EMBL/GenBank/DDBJ databases">
        <title>Draft genome sequence of rust myrtle Austropuccinia psidii MF-1, a brazilian biotype.</title>
        <authorList>
            <person name="Quecine M.C."/>
            <person name="Pachon D.M.R."/>
            <person name="Bonatelli M.L."/>
            <person name="Correr F.H."/>
            <person name="Franceschini L.M."/>
            <person name="Leite T.F."/>
            <person name="Margarido G.R.A."/>
            <person name="Almeida C.A."/>
            <person name="Ferrarezi J.A."/>
            <person name="Labate C.A."/>
        </authorList>
    </citation>
    <scope>NUCLEOTIDE SEQUENCE</scope>
    <source>
        <strain evidence="3">MF-1</strain>
    </source>
</reference>
<evidence type="ECO:0000313" key="4">
    <source>
        <dbReference type="Proteomes" id="UP000765509"/>
    </source>
</evidence>
<gene>
    <name evidence="3" type="ORF">O181_017386</name>
</gene>
<name>A0A9Q3GRX9_9BASI</name>
<evidence type="ECO:0000256" key="1">
    <source>
        <dbReference type="ARBA" id="ARBA00022884"/>
    </source>
</evidence>
<dbReference type="GO" id="GO:0003723">
    <property type="term" value="F:RNA binding"/>
    <property type="evidence" value="ECO:0007669"/>
    <property type="project" value="UniProtKB-KW"/>
</dbReference>
<dbReference type="InterPro" id="IPR050951">
    <property type="entry name" value="Retrovirus_Pol_polyprotein"/>
</dbReference>
<feature type="domain" description="Integrase catalytic" evidence="2">
    <location>
        <begin position="1"/>
        <end position="124"/>
    </location>
</feature>
<dbReference type="Proteomes" id="UP000765509">
    <property type="component" value="Unassembled WGS sequence"/>
</dbReference>
<dbReference type="EMBL" id="AVOT02004890">
    <property type="protein sequence ID" value="MBW0477671.1"/>
    <property type="molecule type" value="Genomic_DNA"/>
</dbReference>
<dbReference type="PROSITE" id="PS50994">
    <property type="entry name" value="INTEGRASE"/>
    <property type="match status" value="1"/>
</dbReference>
<sequence>MDCVAGLPPGGDRSYNSFLVIVYRFRKTPTSLPCHKDDTAMDTAPLILNRVVAWTGKFTRILSDRDPKFNDAIWTNFVQFFGTKLSCSTAYLPQIDSLAERMIERLEDMVRRLCAYGLELKDCY</sequence>
<dbReference type="InterPro" id="IPR036397">
    <property type="entry name" value="RNaseH_sf"/>
</dbReference>